<name>A0ABQ4XD45_9ASTR</name>
<evidence type="ECO:0000313" key="3">
    <source>
        <dbReference type="Proteomes" id="UP001151760"/>
    </source>
</evidence>
<organism evidence="2 3">
    <name type="scientific">Tanacetum coccineum</name>
    <dbReference type="NCBI Taxonomy" id="301880"/>
    <lineage>
        <taxon>Eukaryota</taxon>
        <taxon>Viridiplantae</taxon>
        <taxon>Streptophyta</taxon>
        <taxon>Embryophyta</taxon>
        <taxon>Tracheophyta</taxon>
        <taxon>Spermatophyta</taxon>
        <taxon>Magnoliopsida</taxon>
        <taxon>eudicotyledons</taxon>
        <taxon>Gunneridae</taxon>
        <taxon>Pentapetalae</taxon>
        <taxon>asterids</taxon>
        <taxon>campanulids</taxon>
        <taxon>Asterales</taxon>
        <taxon>Asteraceae</taxon>
        <taxon>Asteroideae</taxon>
        <taxon>Anthemideae</taxon>
        <taxon>Anthemidinae</taxon>
        <taxon>Tanacetum</taxon>
    </lineage>
</organism>
<accession>A0ABQ4XD45</accession>
<keyword evidence="3" id="KW-1185">Reference proteome</keyword>
<comment type="caution">
    <text evidence="2">The sequence shown here is derived from an EMBL/GenBank/DDBJ whole genome shotgun (WGS) entry which is preliminary data.</text>
</comment>
<reference evidence="2" key="2">
    <citation type="submission" date="2022-01" db="EMBL/GenBank/DDBJ databases">
        <authorList>
            <person name="Yamashiro T."/>
            <person name="Shiraishi A."/>
            <person name="Satake H."/>
            <person name="Nakayama K."/>
        </authorList>
    </citation>
    <scope>NUCLEOTIDE SEQUENCE</scope>
</reference>
<evidence type="ECO:0000259" key="1">
    <source>
        <dbReference type="Pfam" id="PF07727"/>
    </source>
</evidence>
<dbReference type="EMBL" id="BQNB010009413">
    <property type="protein sequence ID" value="GJS63189.1"/>
    <property type="molecule type" value="Genomic_DNA"/>
</dbReference>
<evidence type="ECO:0000313" key="2">
    <source>
        <dbReference type="EMBL" id="GJS63189.1"/>
    </source>
</evidence>
<dbReference type="InterPro" id="IPR013103">
    <property type="entry name" value="RVT_2"/>
</dbReference>
<feature type="domain" description="Reverse transcriptase Ty1/copia-type" evidence="1">
    <location>
        <begin position="187"/>
        <end position="318"/>
    </location>
</feature>
<dbReference type="Pfam" id="PF07727">
    <property type="entry name" value="RVT_2"/>
    <property type="match status" value="1"/>
</dbReference>
<proteinExistence type="predicted"/>
<protein>
    <submittedName>
        <fullName evidence="2">Retrovirus-related pol polyprotein from transposon TNT 1-94</fullName>
    </submittedName>
</protein>
<gene>
    <name evidence="2" type="ORF">Tco_0677753</name>
</gene>
<dbReference type="Proteomes" id="UP001151760">
    <property type="component" value="Unassembled WGS sequence"/>
</dbReference>
<sequence length="318" mass="37451">MFTRSVVIQRCVEDLQLGVKSYQKKLNLIKPDTYRQDLKRRDAYTTYSNPRGFIYQNKDKKNRLMRIDELHKFSDGSLDDVWTTLNDRLKGIRKQYLPQTIWKQLEKDNARAMIQSIDKQQKTRRIMRSLEKFVGGRPYEEHVEFDESDTHVLERFKTLAGNPIKEILFKLNLPDHKSILTNLKVVTNLSVGRKPIGGKWVYKIKYQFNGEVDRFKARYVAKDFNQKEGIDYEETFSSVVKIVTVRCILSVALFNSWPVYQLDVNNAFLYGDLVEDVYMSLPEGYFSKDDKRVCKLVKSLYGLKQASRKWNEKLTSIL</sequence>
<reference evidence="2" key="1">
    <citation type="journal article" date="2022" name="Int. J. Mol. Sci.">
        <title>Draft Genome of Tanacetum Coccineum: Genomic Comparison of Closely Related Tanacetum-Family Plants.</title>
        <authorList>
            <person name="Yamashiro T."/>
            <person name="Shiraishi A."/>
            <person name="Nakayama K."/>
            <person name="Satake H."/>
        </authorList>
    </citation>
    <scope>NUCLEOTIDE SEQUENCE</scope>
</reference>